<dbReference type="SUPFAM" id="SSF52058">
    <property type="entry name" value="L domain-like"/>
    <property type="match status" value="2"/>
</dbReference>
<evidence type="ECO:0000256" key="2">
    <source>
        <dbReference type="ARBA" id="ARBA00009634"/>
    </source>
</evidence>
<feature type="signal peptide" evidence="15">
    <location>
        <begin position="1"/>
        <end position="26"/>
    </location>
</feature>
<dbReference type="GO" id="GO:0045087">
    <property type="term" value="P:innate immune response"/>
    <property type="evidence" value="ECO:0007669"/>
    <property type="project" value="UniProtKB-KW"/>
</dbReference>
<dbReference type="Ensembl" id="ENSELUT00000028874.3">
    <property type="protein sequence ID" value="ENSELUP00000038425.2"/>
    <property type="gene ID" value="ENSELUG00000018283.3"/>
</dbReference>
<proteinExistence type="inferred from homology"/>
<dbReference type="GeneID" id="105012345"/>
<dbReference type="Gene3D" id="3.40.50.10140">
    <property type="entry name" value="Toll/interleukin-1 receptor homology (TIR) domain"/>
    <property type="match status" value="1"/>
</dbReference>
<dbReference type="STRING" id="8010.ENSELUP00000038425"/>
<evidence type="ECO:0000256" key="12">
    <source>
        <dbReference type="ARBA" id="ARBA00023180"/>
    </source>
</evidence>
<dbReference type="PANTHER" id="PTHR24365">
    <property type="entry name" value="TOLL-LIKE RECEPTOR"/>
    <property type="match status" value="1"/>
</dbReference>
<dbReference type="Pfam" id="PF13855">
    <property type="entry name" value="LRR_8"/>
    <property type="match status" value="5"/>
</dbReference>
<keyword evidence="10 14" id="KW-0472">Membrane</keyword>
<keyword evidence="4" id="KW-0433">Leucine-rich repeat</keyword>
<evidence type="ECO:0000259" key="16">
    <source>
        <dbReference type="PROSITE" id="PS50104"/>
    </source>
</evidence>
<dbReference type="Gene3D" id="3.80.10.10">
    <property type="entry name" value="Ribonuclease Inhibitor"/>
    <property type="match status" value="4"/>
</dbReference>
<keyword evidence="8" id="KW-0391">Immunity</keyword>
<evidence type="ECO:0000256" key="1">
    <source>
        <dbReference type="ARBA" id="ARBA00004479"/>
    </source>
</evidence>
<comment type="similarity">
    <text evidence="2">Belongs to the Toll-like receptor family.</text>
</comment>
<evidence type="ECO:0000256" key="9">
    <source>
        <dbReference type="ARBA" id="ARBA00022989"/>
    </source>
</evidence>
<dbReference type="PROSITE" id="PS51450">
    <property type="entry name" value="LRR"/>
    <property type="match status" value="4"/>
</dbReference>
<dbReference type="InterPro" id="IPR035897">
    <property type="entry name" value="Toll_tir_struct_dom_sf"/>
</dbReference>
<dbReference type="InterPro" id="IPR000483">
    <property type="entry name" value="Cys-rich_flank_reg_C"/>
</dbReference>
<dbReference type="PANTHER" id="PTHR24365:SF522">
    <property type="entry name" value="LOW QUALITY PROTEIN: TOLL-LIKE RECEPTOR 13-RELATED"/>
    <property type="match status" value="1"/>
</dbReference>
<dbReference type="InterPro" id="IPR001611">
    <property type="entry name" value="Leu-rich_rpt"/>
</dbReference>
<keyword evidence="9 14" id="KW-1133">Transmembrane helix</keyword>
<dbReference type="InParanoid" id="A0A3P9ACK1"/>
<evidence type="ECO:0000256" key="14">
    <source>
        <dbReference type="SAM" id="Phobius"/>
    </source>
</evidence>
<reference evidence="17" key="4">
    <citation type="submission" date="2025-09" db="UniProtKB">
        <authorList>
            <consortium name="Ensembl"/>
        </authorList>
    </citation>
    <scope>IDENTIFICATION</scope>
</reference>
<evidence type="ECO:0000256" key="4">
    <source>
        <dbReference type="ARBA" id="ARBA00022614"/>
    </source>
</evidence>
<dbReference type="RefSeq" id="XP_010871422.2">
    <property type="nucleotide sequence ID" value="XM_010873120.3"/>
</dbReference>
<dbReference type="GO" id="GO:0002224">
    <property type="term" value="P:toll-like receptor signaling pathway"/>
    <property type="evidence" value="ECO:0007669"/>
    <property type="project" value="TreeGrafter"/>
</dbReference>
<dbReference type="InterPro" id="IPR032675">
    <property type="entry name" value="LRR_dom_sf"/>
</dbReference>
<dbReference type="GO" id="GO:0006954">
    <property type="term" value="P:inflammatory response"/>
    <property type="evidence" value="ECO:0007669"/>
    <property type="project" value="UniProtKB-KW"/>
</dbReference>
<accession>A0A3P9ACK1</accession>
<feature type="domain" description="TIR" evidence="16">
    <location>
        <begin position="794"/>
        <end position="935"/>
    </location>
</feature>
<keyword evidence="13" id="KW-0395">Inflammatory response</keyword>
<dbReference type="GeneTree" id="ENSGT00940000163999"/>
<evidence type="ECO:0000256" key="6">
    <source>
        <dbReference type="ARBA" id="ARBA00022729"/>
    </source>
</evidence>
<evidence type="ECO:0000256" key="7">
    <source>
        <dbReference type="ARBA" id="ARBA00022737"/>
    </source>
</evidence>
<dbReference type="PROSITE" id="PS50104">
    <property type="entry name" value="TIR"/>
    <property type="match status" value="1"/>
</dbReference>
<dbReference type="InterPro" id="IPR003591">
    <property type="entry name" value="Leu-rich_rpt_typical-subtyp"/>
</dbReference>
<dbReference type="KEGG" id="els:105012345"/>
<evidence type="ECO:0000256" key="3">
    <source>
        <dbReference type="ARBA" id="ARBA00022588"/>
    </source>
</evidence>
<dbReference type="SMART" id="SM00365">
    <property type="entry name" value="LRR_SD22"/>
    <property type="match status" value="9"/>
</dbReference>
<dbReference type="Proteomes" id="UP000265140">
    <property type="component" value="Chromosome 10"/>
</dbReference>
<comment type="subcellular location">
    <subcellularLocation>
        <location evidence="1">Membrane</location>
        <topology evidence="1">Single-pass type I membrane protein</topology>
    </subcellularLocation>
</comment>
<reference evidence="18" key="1">
    <citation type="journal article" date="2014" name="PLoS ONE">
        <title>The genome and linkage map of the northern pike (Esox lucius): conserved synteny revealed between the salmonid sister group and the Neoteleostei.</title>
        <authorList>
            <person name="Rondeau E.B."/>
            <person name="Minkley D.R."/>
            <person name="Leong J.S."/>
            <person name="Messmer A.M."/>
            <person name="Jantzen J.R."/>
            <person name="von Schalburg K.R."/>
            <person name="Lemon C."/>
            <person name="Bird N.H."/>
            <person name="Koop B.F."/>
        </authorList>
    </citation>
    <scope>NUCLEOTIDE SEQUENCE</scope>
</reference>
<feature type="transmembrane region" description="Helical" evidence="14">
    <location>
        <begin position="744"/>
        <end position="767"/>
    </location>
</feature>
<keyword evidence="18" id="KW-1185">Reference proteome</keyword>
<dbReference type="InterPro" id="IPR000157">
    <property type="entry name" value="TIR_dom"/>
</dbReference>
<dbReference type="OrthoDB" id="1421090at2759"/>
<evidence type="ECO:0000256" key="5">
    <source>
        <dbReference type="ARBA" id="ARBA00022692"/>
    </source>
</evidence>
<keyword evidence="5 14" id="KW-0812">Transmembrane</keyword>
<evidence type="ECO:0000256" key="11">
    <source>
        <dbReference type="ARBA" id="ARBA00023170"/>
    </source>
</evidence>
<evidence type="ECO:0000256" key="10">
    <source>
        <dbReference type="ARBA" id="ARBA00023136"/>
    </source>
</evidence>
<evidence type="ECO:0000313" key="18">
    <source>
        <dbReference type="Proteomes" id="UP000265140"/>
    </source>
</evidence>
<reference evidence="17" key="3">
    <citation type="submission" date="2025-08" db="UniProtKB">
        <authorList>
            <consortium name="Ensembl"/>
        </authorList>
    </citation>
    <scope>IDENTIFICATION</scope>
</reference>
<sequence>MGSGTSSAMFLCFLHFFWIIVNPARAYSMKHCISIKMNLNCRQRNLQTIPSDIPPVIKSLDVSMNNISKIKKSDFKNISVINCMNLSSNTISNVEDGAFLHLVALHGLDLGHNKLTTISEHMFQGLANMTRLQLHNNLISFIACSSFQNLSGLQIVNLTNNKLHHLSNVQPLVHLPNLRELYISNNNLHYFESRELSNGSIGLKVLDVSTNPLERFSITANVLPNLQNLNLSYCGQNGSMEWDVADTVFLSKISTLDLSGVQMSVDNMSMVLQNFTNTHSSLASLALSNLWRKSTEKVGIIANIACHIPTLSVLRLGNDCISVVSEKLLQSCSRTKKLDLSDNIISDLSESSFRSLKGLKYIRLDNNSLSSVPNATRNLSTLKILDLSLNSIDNLNCLDFANLTGLLKLFLYSNKIQKLDSCVFQDLKSLKMLSLGGNSILTLNGAFTNCLQNLESLDLRQNKLSSIKQEDFKQLKSLKSLILFDNQISHMDNGAFDGLFNLETLKLSSNKINAKAVKDTVFRELSHLRYLSISSNRIEYEHDSELRLPPFVNLSSLRYLAIFSQNPQGMFNIPSNFLEGLQSLETIRAGNLNIKLLHPNTFRYTPELKYLDISDNKFTSLTAELFHPIPKLMVIYLSKCQLESLDFLINANLFQVNYLQISYNQLTALNETLLNSLPSLTYMDMRNNSFSCNCSNLWFMRWITNNSQTQVVDAHQYLCKYPFSQKGTLLLDFDTHSCSVDTGLFYFISTTSLVLLTLLGSLIYRLLRWQLIYSYHLFLAYLYDNKQKNRRAAYQYDAFVSYNTHDEPWVLRDLLPELEVRQGWRLCLHHRDFQPGKPIMENITDAIYGSHKTICVISRHYLESEWCSREIQVASFRLFDEQKDVLILVFLEEIPDQQLSPYHRMRRLLKKRTYLSWPRAGEHTGVFWQKLQLALETRNSSDEENPLLTGVERL</sequence>
<feature type="chain" id="PRO_5044247099" description="TIR domain-containing protein" evidence="15">
    <location>
        <begin position="27"/>
        <end position="954"/>
    </location>
</feature>
<dbReference type="FunFam" id="3.80.10.10:FF:001164">
    <property type="entry name" value="GH01279p"/>
    <property type="match status" value="1"/>
</dbReference>
<dbReference type="Bgee" id="ENSELUG00000018283">
    <property type="expression patterns" value="Expressed in spleen and 13 other cell types or tissues"/>
</dbReference>
<dbReference type="GO" id="GO:0005886">
    <property type="term" value="C:plasma membrane"/>
    <property type="evidence" value="ECO:0007669"/>
    <property type="project" value="TreeGrafter"/>
</dbReference>
<dbReference type="SMART" id="SM00369">
    <property type="entry name" value="LRR_TYP"/>
    <property type="match status" value="16"/>
</dbReference>
<keyword evidence="6 15" id="KW-0732">Signal</keyword>
<dbReference type="FunFam" id="3.80.10.10:FF:000770">
    <property type="entry name" value="Uncharacterized protein"/>
    <property type="match status" value="1"/>
</dbReference>
<dbReference type="SUPFAM" id="SSF52200">
    <property type="entry name" value="Toll/Interleukin receptor TIR domain"/>
    <property type="match status" value="1"/>
</dbReference>
<keyword evidence="11" id="KW-0675">Receptor</keyword>
<dbReference type="SMART" id="SM00255">
    <property type="entry name" value="TIR"/>
    <property type="match status" value="1"/>
</dbReference>
<keyword evidence="7" id="KW-0677">Repeat</keyword>
<evidence type="ECO:0000256" key="8">
    <source>
        <dbReference type="ARBA" id="ARBA00022859"/>
    </source>
</evidence>
<reference evidence="17" key="2">
    <citation type="submission" date="2020-02" db="EMBL/GenBank/DDBJ databases">
        <title>Esox lucius (northern pike) genome, fEsoLuc1, primary haplotype.</title>
        <authorList>
            <person name="Myers G."/>
            <person name="Karagic N."/>
            <person name="Meyer A."/>
            <person name="Pippel M."/>
            <person name="Reichard M."/>
            <person name="Winkler S."/>
            <person name="Tracey A."/>
            <person name="Sims Y."/>
            <person name="Howe K."/>
            <person name="Rhie A."/>
            <person name="Formenti G."/>
            <person name="Durbin R."/>
            <person name="Fedrigo O."/>
            <person name="Jarvis E.D."/>
        </authorList>
    </citation>
    <scope>NUCLEOTIDE SEQUENCE [LARGE SCALE GENOMIC DNA]</scope>
</reference>
<protein>
    <recommendedName>
        <fullName evidence="16">TIR domain-containing protein</fullName>
    </recommendedName>
</protein>
<organism evidence="17 18">
    <name type="scientific">Esox lucius</name>
    <name type="common">Northern pike</name>
    <dbReference type="NCBI Taxonomy" id="8010"/>
    <lineage>
        <taxon>Eukaryota</taxon>
        <taxon>Metazoa</taxon>
        <taxon>Chordata</taxon>
        <taxon>Craniata</taxon>
        <taxon>Vertebrata</taxon>
        <taxon>Euteleostomi</taxon>
        <taxon>Actinopterygii</taxon>
        <taxon>Neopterygii</taxon>
        <taxon>Teleostei</taxon>
        <taxon>Protacanthopterygii</taxon>
        <taxon>Esociformes</taxon>
        <taxon>Esocidae</taxon>
        <taxon>Esox</taxon>
    </lineage>
</organism>
<dbReference type="SMART" id="SM00082">
    <property type="entry name" value="LRRCT"/>
    <property type="match status" value="1"/>
</dbReference>
<dbReference type="AlphaFoldDB" id="A0A3P9ACK1"/>
<keyword evidence="3" id="KW-0399">Innate immunity</keyword>
<evidence type="ECO:0000313" key="17">
    <source>
        <dbReference type="Ensembl" id="ENSELUP00000038425.2"/>
    </source>
</evidence>
<evidence type="ECO:0000256" key="13">
    <source>
        <dbReference type="ARBA" id="ARBA00023198"/>
    </source>
</evidence>
<dbReference type="OMA" id="IANIACH"/>
<keyword evidence="12" id="KW-0325">Glycoprotein</keyword>
<evidence type="ECO:0000256" key="15">
    <source>
        <dbReference type="SAM" id="SignalP"/>
    </source>
</evidence>
<name>A0A3P9ACK1_ESOLU</name>
<dbReference type="GO" id="GO:0038023">
    <property type="term" value="F:signaling receptor activity"/>
    <property type="evidence" value="ECO:0007669"/>
    <property type="project" value="TreeGrafter"/>
</dbReference>
<dbReference type="Pfam" id="PF01582">
    <property type="entry name" value="TIR"/>
    <property type="match status" value="1"/>
</dbReference>
<dbReference type="RefSeq" id="XP_010871423.2">
    <property type="nucleotide sequence ID" value="XM_010873121.4"/>
</dbReference>
<dbReference type="FunFam" id="3.40.50.10140:FF:000001">
    <property type="entry name" value="Toll-like receptor 2"/>
    <property type="match status" value="1"/>
</dbReference>